<evidence type="ECO:0000313" key="3">
    <source>
        <dbReference type="Proteomes" id="UP000257123"/>
    </source>
</evidence>
<feature type="transmembrane region" description="Helical" evidence="1">
    <location>
        <begin position="636"/>
        <end position="655"/>
    </location>
</feature>
<evidence type="ECO:0008006" key="4">
    <source>
        <dbReference type="Google" id="ProtNLM"/>
    </source>
</evidence>
<dbReference type="AlphaFoldDB" id="A0A371QUN5"/>
<dbReference type="Proteomes" id="UP000257123">
    <property type="component" value="Unassembled WGS sequence"/>
</dbReference>
<organism evidence="2 3">
    <name type="scientific">Pyrobaculum aerophilum</name>
    <dbReference type="NCBI Taxonomy" id="13773"/>
    <lineage>
        <taxon>Archaea</taxon>
        <taxon>Thermoproteota</taxon>
        <taxon>Thermoprotei</taxon>
        <taxon>Thermoproteales</taxon>
        <taxon>Thermoproteaceae</taxon>
        <taxon>Pyrobaculum</taxon>
    </lineage>
</organism>
<keyword evidence="1" id="KW-0812">Transmembrane</keyword>
<dbReference type="EMBL" id="NMUE01000063">
    <property type="protein sequence ID" value="RFA93463.1"/>
    <property type="molecule type" value="Genomic_DNA"/>
</dbReference>
<proteinExistence type="predicted"/>
<dbReference type="InterPro" id="IPR013783">
    <property type="entry name" value="Ig-like_fold"/>
</dbReference>
<keyword evidence="1" id="KW-0472">Membrane</keyword>
<evidence type="ECO:0000313" key="2">
    <source>
        <dbReference type="EMBL" id="RFA93463.1"/>
    </source>
</evidence>
<name>A0A371QUN5_9CREN</name>
<dbReference type="PANTHER" id="PTHR35902:SF6">
    <property type="entry name" value="CONSERVED WITHIN P. AEROPHILUM"/>
    <property type="match status" value="1"/>
</dbReference>
<reference evidence="2 3" key="1">
    <citation type="submission" date="2017-07" db="EMBL/GenBank/DDBJ databases">
        <title>Draft genome sequence of aerobic hyperthermophilic archaea, Pyrobaculum aerophilum YKB31 and YKB32.</title>
        <authorList>
            <person name="Mochizuki T."/>
            <person name="Berliner A.J."/>
            <person name="Yoshida-Takashima Y."/>
            <person name="Takaki Y."/>
            <person name="Nunoura T."/>
            <person name="Takai K."/>
        </authorList>
    </citation>
    <scope>NUCLEOTIDE SEQUENCE [LARGE SCALE GENOMIC DNA]</scope>
    <source>
        <strain evidence="2 3">YKB31</strain>
    </source>
</reference>
<comment type="caution">
    <text evidence="2">The sequence shown here is derived from an EMBL/GenBank/DDBJ whole genome shotgun (WGS) entry which is preliminary data.</text>
</comment>
<protein>
    <recommendedName>
        <fullName evidence="4">CARDB domain-containing protein</fullName>
    </recommendedName>
</protein>
<accession>A0A371QUN5</accession>
<sequence length="663" mass="71271">MRYNWLFLLAVFTAAQGVILTPSVDYLFLGGQWADVPKFPGDVGLYKLSFYLADKHIDVSIALYGCRGVSAEPLRVPSAGPGVFEAVVKVRAEALGISAGCNVLFKSKYLEKSGSLREGMERIEYVDITVPNYPSPQVAAEGDLYLGVKGRVKLRVFDVYHYNGTVEISAAGAKLYGPWRAAGDLGNLTVEVVAAPMDFNAALVVNVRARDALGREVLVTRQIPLEVRPRPTPIVVKRTEWARAGAYNPVGFYIKYPIPVNGTVYLLDSSARLENGEAEIWATVYVPSGGITIPLVIQLDTGAADRFEVFLPAYPIASPLLKISAEPAVLTAGDANRVSLRIEYPGVFEGQVSVSGGAVLGPTPLTFTASDRAVLNLTIIPNPGLVTFEVVVVTPSGNSERRALTLLATQKTPFEISAEPLEVPAGGREVVRISIRPLVNISEALVTFYPASGAVFPQTSVRIYGAAHIDLPLEVPADVLGNVAVGYRISYTLASGISGEYAGTLYLVATQRPALALEASITPERLTAGSPFYLNVRLYNSGGVEARDVRLNVSGPVKVVRAPSPIGSVPPQNSRDALFTLIADQPGEQEVRVEATYWDRLGRRYTAEKVVKIFVNESATPTRPVAANPNENSTPMVYTVLALIAVGVVIVILGVRRHVKRSS</sequence>
<evidence type="ECO:0000256" key="1">
    <source>
        <dbReference type="SAM" id="Phobius"/>
    </source>
</evidence>
<dbReference type="PANTHER" id="PTHR35902">
    <property type="entry name" value="S-LAYER DOMAIN-LIKE PROTEIN-RELATED"/>
    <property type="match status" value="1"/>
</dbReference>
<dbReference type="RefSeq" id="WP_116422011.1">
    <property type="nucleotide sequence ID" value="NZ_NMUE01000063.1"/>
</dbReference>
<keyword evidence="1" id="KW-1133">Transmembrane helix</keyword>
<dbReference type="Gene3D" id="2.60.40.10">
    <property type="entry name" value="Immunoglobulins"/>
    <property type="match status" value="1"/>
</dbReference>
<gene>
    <name evidence="2" type="ORF">CGL51_13000</name>
</gene>